<dbReference type="eggNOG" id="COG1595">
    <property type="taxonomic scope" value="Bacteria"/>
</dbReference>
<feature type="transmembrane region" description="Helical" evidence="2">
    <location>
        <begin position="618"/>
        <end position="640"/>
    </location>
</feature>
<keyword evidence="2" id="KW-0812">Transmembrane</keyword>
<feature type="transmembrane region" description="Helical" evidence="2">
    <location>
        <begin position="80"/>
        <end position="100"/>
    </location>
</feature>
<keyword evidence="2" id="KW-0472">Membrane</keyword>
<feature type="transmembrane region" description="Helical" evidence="2">
    <location>
        <begin position="305"/>
        <end position="324"/>
    </location>
</feature>
<protein>
    <recommendedName>
        <fullName evidence="5">Integral membrane protein</fullName>
    </recommendedName>
</protein>
<evidence type="ECO:0000256" key="1">
    <source>
        <dbReference type="SAM" id="MobiDB-lite"/>
    </source>
</evidence>
<feature type="region of interest" description="Disordered" evidence="1">
    <location>
        <begin position="848"/>
        <end position="873"/>
    </location>
</feature>
<proteinExistence type="predicted"/>
<dbReference type="STRING" id="1790.A5645_24615"/>
<dbReference type="AlphaFoldDB" id="A0A1A3C4P2"/>
<feature type="transmembrane region" description="Helical" evidence="2">
    <location>
        <begin position="431"/>
        <end position="450"/>
    </location>
</feature>
<feature type="transmembrane region" description="Helical" evidence="2">
    <location>
        <begin position="130"/>
        <end position="153"/>
    </location>
</feature>
<organism evidence="3 4">
    <name type="scientific">Mycobacterium asiaticum</name>
    <dbReference type="NCBI Taxonomy" id="1790"/>
    <lineage>
        <taxon>Bacteria</taxon>
        <taxon>Bacillati</taxon>
        <taxon>Actinomycetota</taxon>
        <taxon>Actinomycetes</taxon>
        <taxon>Mycobacteriales</taxon>
        <taxon>Mycobacteriaceae</taxon>
        <taxon>Mycobacterium</taxon>
    </lineage>
</organism>
<dbReference type="Proteomes" id="UP000093795">
    <property type="component" value="Unassembled WGS sequence"/>
</dbReference>
<feature type="transmembrane region" description="Helical" evidence="2">
    <location>
        <begin position="183"/>
        <end position="203"/>
    </location>
</feature>
<comment type="caution">
    <text evidence="3">The sequence shown here is derived from an EMBL/GenBank/DDBJ whole genome shotgun (WGS) entry which is preliminary data.</text>
</comment>
<feature type="transmembrane region" description="Helical" evidence="2">
    <location>
        <begin position="575"/>
        <end position="598"/>
    </location>
</feature>
<evidence type="ECO:0000256" key="2">
    <source>
        <dbReference type="SAM" id="Phobius"/>
    </source>
</evidence>
<feature type="transmembrane region" description="Helical" evidence="2">
    <location>
        <begin position="520"/>
        <end position="543"/>
    </location>
</feature>
<evidence type="ECO:0000313" key="3">
    <source>
        <dbReference type="EMBL" id="OBI81588.1"/>
    </source>
</evidence>
<feature type="region of interest" description="Disordered" evidence="1">
    <location>
        <begin position="209"/>
        <end position="231"/>
    </location>
</feature>
<feature type="transmembrane region" description="Helical" evidence="2">
    <location>
        <begin position="470"/>
        <end position="491"/>
    </location>
</feature>
<gene>
    <name evidence="3" type="ORF">A9X01_23270</name>
</gene>
<keyword evidence="2" id="KW-1133">Transmembrane helix</keyword>
<feature type="transmembrane region" description="Helical" evidence="2">
    <location>
        <begin position="374"/>
        <end position="397"/>
    </location>
</feature>
<evidence type="ECO:0008006" key="5">
    <source>
        <dbReference type="Google" id="ProtNLM"/>
    </source>
</evidence>
<reference evidence="3 4" key="1">
    <citation type="submission" date="2016-06" db="EMBL/GenBank/DDBJ databases">
        <authorList>
            <person name="Kjaerup R.B."/>
            <person name="Dalgaard T.S."/>
            <person name="Juul-Madsen H.R."/>
        </authorList>
    </citation>
    <scope>NUCLEOTIDE SEQUENCE [LARGE SCALE GENOMIC DNA]</scope>
    <source>
        <strain evidence="3 4">1081914.2</strain>
    </source>
</reference>
<dbReference type="OrthoDB" id="4320047at2"/>
<feature type="transmembrane region" description="Helical" evidence="2">
    <location>
        <begin position="344"/>
        <end position="362"/>
    </location>
</feature>
<name>A0A1A3C4P2_MYCAS</name>
<feature type="transmembrane region" description="Helical" evidence="2">
    <location>
        <begin position="404"/>
        <end position="425"/>
    </location>
</feature>
<accession>A0A1A3C4P2</accession>
<dbReference type="RefSeq" id="WP_065121665.1">
    <property type="nucleotide sequence ID" value="NZ_LZKQ01000189.1"/>
</dbReference>
<evidence type="ECO:0000313" key="4">
    <source>
        <dbReference type="Proteomes" id="UP000093795"/>
    </source>
</evidence>
<sequence>MADRAVLELRIHGINNTTPESMLDLPGEDVEKFAGDALGSFWRPKSPGANAPTQLEAYSWGGMARSSVGGAMGIGRIVGAIARIGWALLIPFGLVNVAYWSRKFDDGPEPDQRPGRDGWRHGRGAASLRIAGLMLTLLLAVSATTIALDLIGVQCYASDSTRLCTNLPSQLDFLGNLTQSRRLAVLSVVPVLLILGLAMLSAVTRVRYEQPDPSTPENSRKKPEASDVTTPKWPILSTQGFWAHRESTKVTSRMHVAATATLIATGTAFHVAFGRGESCGSRDRFFSAACRQEVLHGDGTVITELAVVAIGIAVLAFTFTSVGLRSDCAVDVPRRSSRRRVLDWGPVAAGAGLFAVQAALLWRDQPDPKPRQLLGVAFTPTLLLAALLGLALGALLWRPSVKTAWDGLPTALGLGFATLVVISGYANNIRWWFPVWLGAAAVVLGVLLVVRRRVAEKCKHEAWNGGGPGVLLLTAAAFAMLLSSAVVTAAGDWLNGNNSASKLADGVSGSVPDLQVPLPYVWAGASVIPVIIGMFAVGTYAFARSWRGRKALDGGQPMTANAAGFAAFAQRAEKFVAALAALSAVAMAVTLVASVRAFTPRGFGSWWLAAVLDRLLSIGMWALAGTGVLVIGLAVGGTAVGGRPLGLVWDLICFLPRTGHPLAPPCYAERVVPELAARCADWFAQEPGRRAILSAHSLGSVLAVAVILSPRLDDHRDRVALLSYGSQLRTYFGRIFPELLGPRVLGCPPCLAADLRTPDPWARERSAEHGPAPVPDHRSVYGHLGPGPRWRSLWRRTDYLGFPVWGYAEKENPIDRVAARVVKVGYLYEIQTHSGYPRTEQYRSALTELSGVANQPSDPAEPGADPNPAPAPQ</sequence>
<dbReference type="EMBL" id="LZKQ01000189">
    <property type="protein sequence ID" value="OBI81588.1"/>
    <property type="molecule type" value="Genomic_DNA"/>
</dbReference>